<reference evidence="2 3" key="1">
    <citation type="submission" date="2016-04" db="EMBL/GenBank/DDBJ databases">
        <title>Genome sequence of Clostridium magnum DSM 2767.</title>
        <authorList>
            <person name="Poehlein A."/>
            <person name="Uhlig R."/>
            <person name="Fischer R."/>
            <person name="Bahl H."/>
            <person name="Daniel R."/>
        </authorList>
    </citation>
    <scope>NUCLEOTIDE SEQUENCE [LARGE SCALE GENOMIC DNA]</scope>
    <source>
        <strain evidence="2 3">DSM 2767</strain>
    </source>
</reference>
<comment type="caution">
    <text evidence="2">The sequence shown here is derived from an EMBL/GenBank/DDBJ whole genome shotgun (WGS) entry which is preliminary data.</text>
</comment>
<proteinExistence type="predicted"/>
<evidence type="ECO:0000313" key="2">
    <source>
        <dbReference type="EMBL" id="KZL88639.1"/>
    </source>
</evidence>
<dbReference type="Proteomes" id="UP000076603">
    <property type="component" value="Unassembled WGS sequence"/>
</dbReference>
<keyword evidence="3" id="KW-1185">Reference proteome</keyword>
<dbReference type="PATRIC" id="fig|1121326.3.peg.6199"/>
<dbReference type="EMBL" id="LWAE01000016">
    <property type="protein sequence ID" value="KZL88639.1"/>
    <property type="molecule type" value="Genomic_DNA"/>
</dbReference>
<accession>A0A162QKI8</accession>
<organism evidence="2 3">
    <name type="scientific">Clostridium magnum DSM 2767</name>
    <dbReference type="NCBI Taxonomy" id="1121326"/>
    <lineage>
        <taxon>Bacteria</taxon>
        <taxon>Bacillati</taxon>
        <taxon>Bacillota</taxon>
        <taxon>Clostridia</taxon>
        <taxon>Eubacteriales</taxon>
        <taxon>Clostridiaceae</taxon>
        <taxon>Clostridium</taxon>
    </lineage>
</organism>
<feature type="transmembrane region" description="Helical" evidence="1">
    <location>
        <begin position="77"/>
        <end position="94"/>
    </location>
</feature>
<feature type="transmembrane region" description="Helical" evidence="1">
    <location>
        <begin position="20"/>
        <end position="37"/>
    </location>
</feature>
<evidence type="ECO:0000256" key="1">
    <source>
        <dbReference type="SAM" id="Phobius"/>
    </source>
</evidence>
<keyword evidence="1" id="KW-1133">Transmembrane helix</keyword>
<keyword evidence="1" id="KW-0472">Membrane</keyword>
<keyword evidence="1" id="KW-0812">Transmembrane</keyword>
<sequence length="147" mass="16063">MKLKDKNMSKKSRKFTVSTALYIVASVVALVGVGLLVDNVFLFRDTVNQYVAQGYPAATVMKQLIPAQLLPGVFEPIGIYGGIAFVLLGAGMINKKVSRCLELLIKADVCDDVIKESILEQNSIDVENLEIIEQAEFIKVEKSISNG</sequence>
<dbReference type="AlphaFoldDB" id="A0A162QKI8"/>
<gene>
    <name evidence="2" type="ORF">CLMAG_61320</name>
</gene>
<protein>
    <submittedName>
        <fullName evidence="2">Uncharacterized protein</fullName>
    </submittedName>
</protein>
<dbReference type="RefSeq" id="WP_066630910.1">
    <property type="nucleotide sequence ID" value="NZ_FQXL01000085.1"/>
</dbReference>
<evidence type="ECO:0000313" key="3">
    <source>
        <dbReference type="Proteomes" id="UP000076603"/>
    </source>
</evidence>
<name>A0A162QKI8_9CLOT</name>